<dbReference type="Pfam" id="PF00018">
    <property type="entry name" value="SH3_1"/>
    <property type="match status" value="1"/>
</dbReference>
<keyword evidence="3" id="KW-0653">Protein transport</keyword>
<evidence type="ECO:0000256" key="5">
    <source>
        <dbReference type="SAM" id="Coils"/>
    </source>
</evidence>
<dbReference type="PRINTS" id="PR01887">
    <property type="entry name" value="SPECTRNALPHA"/>
</dbReference>
<dbReference type="GO" id="GO:0043328">
    <property type="term" value="P:protein transport to vacuole involved in ubiquitin-dependent protein catabolic process via the multivesicular body sorting pathway"/>
    <property type="evidence" value="ECO:0007669"/>
    <property type="project" value="TreeGrafter"/>
</dbReference>
<evidence type="ECO:0000256" key="4">
    <source>
        <dbReference type="PROSITE-ProRule" id="PRU00192"/>
    </source>
</evidence>
<dbReference type="PANTHER" id="PTHR45929:SF3">
    <property type="entry name" value="JAK PATHWAY SIGNAL TRANSDUCTION ADAPTOR MOLECULE"/>
    <property type="match status" value="1"/>
</dbReference>
<evidence type="ECO:0000313" key="8">
    <source>
        <dbReference type="EMBL" id="CAF5175693.1"/>
    </source>
</evidence>
<comment type="caution">
    <text evidence="8">The sequence shown here is derived from an EMBL/GenBank/DDBJ whole genome shotgun (WGS) entry which is preliminary data.</text>
</comment>
<evidence type="ECO:0000256" key="2">
    <source>
        <dbReference type="ARBA" id="ARBA00022448"/>
    </source>
</evidence>
<organism evidence="8 9">
    <name type="scientific">Rotaria magnacalcarata</name>
    <dbReference type="NCBI Taxonomy" id="392030"/>
    <lineage>
        <taxon>Eukaryota</taxon>
        <taxon>Metazoa</taxon>
        <taxon>Spiralia</taxon>
        <taxon>Gnathifera</taxon>
        <taxon>Rotifera</taxon>
        <taxon>Eurotatoria</taxon>
        <taxon>Bdelloidea</taxon>
        <taxon>Philodinida</taxon>
        <taxon>Philodinidae</taxon>
        <taxon>Rotaria</taxon>
    </lineage>
</organism>
<feature type="compositionally biased region" description="Polar residues" evidence="6">
    <location>
        <begin position="91"/>
        <end position="116"/>
    </location>
</feature>
<dbReference type="InterPro" id="IPR003903">
    <property type="entry name" value="UIM_dom"/>
</dbReference>
<dbReference type="PRINTS" id="PR00452">
    <property type="entry name" value="SH3DOMAIN"/>
</dbReference>
<dbReference type="SUPFAM" id="SSF50044">
    <property type="entry name" value="SH3-domain"/>
    <property type="match status" value="1"/>
</dbReference>
<feature type="coiled-coil region" evidence="5">
    <location>
        <begin position="264"/>
        <end position="298"/>
    </location>
</feature>
<evidence type="ECO:0000313" key="9">
    <source>
        <dbReference type="Proteomes" id="UP000676336"/>
    </source>
</evidence>
<dbReference type="SMART" id="SM00326">
    <property type="entry name" value="SH3"/>
    <property type="match status" value="1"/>
</dbReference>
<feature type="region of interest" description="Disordered" evidence="6">
    <location>
        <begin position="91"/>
        <end position="124"/>
    </location>
</feature>
<dbReference type="Pfam" id="PF02809">
    <property type="entry name" value="UIM"/>
    <property type="match status" value="1"/>
</dbReference>
<dbReference type="InterPro" id="IPR050670">
    <property type="entry name" value="STAM"/>
</dbReference>
<feature type="non-terminal residue" evidence="8">
    <location>
        <position position="373"/>
    </location>
</feature>
<keyword evidence="1 4" id="KW-0728">SH3 domain</keyword>
<gene>
    <name evidence="8" type="ORF">SMN809_LOCUS67360</name>
</gene>
<dbReference type="GO" id="GO:0033565">
    <property type="term" value="C:ESCRT-0 complex"/>
    <property type="evidence" value="ECO:0007669"/>
    <property type="project" value="TreeGrafter"/>
</dbReference>
<dbReference type="CDD" id="cd21388">
    <property type="entry name" value="GAT_STAM"/>
    <property type="match status" value="1"/>
</dbReference>
<dbReference type="SMART" id="SM00726">
    <property type="entry name" value="UIM"/>
    <property type="match status" value="1"/>
</dbReference>
<dbReference type="Proteomes" id="UP000676336">
    <property type="component" value="Unassembled WGS sequence"/>
</dbReference>
<sequence>IVRNRIGSLLKQWMEDPEFKDKAQYAMLGATYKKLTIEKGYTFIDGSNNISISAAAAPAPSAAGRRTQDDLLAKREEEEFAKAIALSMQEANQSKSQQPVSNSLYPSMQQSNGSNLTATTTTTMNGSDKKAKALYDFEAAEDNEVTFKAGDILTITDDSDQHWWKGINNGVEGLFPANFVTKNLQQQIDMPSQSNGANNTTANDLNQKQQRQNEIVKDQVVIDERLIDRCLAMLQNADPTGEIEADSNEMLMLEDTCYAMGPLIDHELEKVDRKHVQLEELNKNLREAMELYHRLMEEGRIRAAQVKTNAAQLANQMYQQQQSQIPPQPYYQIHPSLQTQPANPQQQQVIMYQNPQLYNQLPPQTQQSMPYIP</sequence>
<evidence type="ECO:0000256" key="1">
    <source>
        <dbReference type="ARBA" id="ARBA00022443"/>
    </source>
</evidence>
<dbReference type="InterPro" id="IPR036028">
    <property type="entry name" value="SH3-like_dom_sf"/>
</dbReference>
<feature type="domain" description="SH3" evidence="7">
    <location>
        <begin position="126"/>
        <end position="185"/>
    </location>
</feature>
<accession>A0A8S3H0D6</accession>
<protein>
    <recommendedName>
        <fullName evidence="7">SH3 domain-containing protein</fullName>
    </recommendedName>
</protein>
<reference evidence="8" key="1">
    <citation type="submission" date="2021-02" db="EMBL/GenBank/DDBJ databases">
        <authorList>
            <person name="Nowell W R."/>
        </authorList>
    </citation>
    <scope>NUCLEOTIDE SEQUENCE</scope>
</reference>
<evidence type="ECO:0000256" key="3">
    <source>
        <dbReference type="ARBA" id="ARBA00022927"/>
    </source>
</evidence>
<dbReference type="Gene3D" id="2.30.30.40">
    <property type="entry name" value="SH3 Domains"/>
    <property type="match status" value="1"/>
</dbReference>
<keyword evidence="5" id="KW-0175">Coiled coil</keyword>
<feature type="non-terminal residue" evidence="8">
    <location>
        <position position="1"/>
    </location>
</feature>
<dbReference type="InterPro" id="IPR001452">
    <property type="entry name" value="SH3_domain"/>
</dbReference>
<keyword evidence="2" id="KW-0813">Transport</keyword>
<dbReference type="AlphaFoldDB" id="A0A8S3H0D6"/>
<dbReference type="PROSITE" id="PS50330">
    <property type="entry name" value="UIM"/>
    <property type="match status" value="1"/>
</dbReference>
<dbReference type="PROSITE" id="PS50002">
    <property type="entry name" value="SH3"/>
    <property type="match status" value="1"/>
</dbReference>
<name>A0A8S3H0D6_9BILA</name>
<evidence type="ECO:0000259" key="7">
    <source>
        <dbReference type="PROSITE" id="PS50002"/>
    </source>
</evidence>
<proteinExistence type="predicted"/>
<evidence type="ECO:0000256" key="6">
    <source>
        <dbReference type="SAM" id="MobiDB-lite"/>
    </source>
</evidence>
<dbReference type="FunFam" id="2.30.30.40:FF:000072">
    <property type="entry name" value="Unconventional Myosin IB"/>
    <property type="match status" value="1"/>
</dbReference>
<dbReference type="Gene3D" id="1.20.5.1940">
    <property type="match status" value="1"/>
</dbReference>
<dbReference type="EMBL" id="CAJOBI010315225">
    <property type="protein sequence ID" value="CAF5175693.1"/>
    <property type="molecule type" value="Genomic_DNA"/>
</dbReference>
<dbReference type="PANTHER" id="PTHR45929">
    <property type="entry name" value="JAK PATHWAY SIGNAL TRANSDUCTION ADAPTOR MOLECULE"/>
    <property type="match status" value="1"/>
</dbReference>